<reference evidence="1" key="1">
    <citation type="journal article" date="2020" name="Nature">
        <title>Giant virus diversity and host interactions through global metagenomics.</title>
        <authorList>
            <person name="Schulz F."/>
            <person name="Roux S."/>
            <person name="Paez-Espino D."/>
            <person name="Jungbluth S."/>
            <person name="Walsh D.A."/>
            <person name="Denef V.J."/>
            <person name="McMahon K.D."/>
            <person name="Konstantinidis K.T."/>
            <person name="Eloe-Fadrosh E.A."/>
            <person name="Kyrpides N.C."/>
            <person name="Woyke T."/>
        </authorList>
    </citation>
    <scope>NUCLEOTIDE SEQUENCE</scope>
    <source>
        <strain evidence="1">GVMAG-M-3300023174-75</strain>
    </source>
</reference>
<organism evidence="1">
    <name type="scientific">viral metagenome</name>
    <dbReference type="NCBI Taxonomy" id="1070528"/>
    <lineage>
        <taxon>unclassified sequences</taxon>
        <taxon>metagenomes</taxon>
        <taxon>organismal metagenomes</taxon>
    </lineage>
</organism>
<accession>A0A6C0E017</accession>
<dbReference type="EMBL" id="MN739683">
    <property type="protein sequence ID" value="QHT20775.1"/>
    <property type="molecule type" value="Genomic_DNA"/>
</dbReference>
<protein>
    <submittedName>
        <fullName evidence="1">Uncharacterized protein</fullName>
    </submittedName>
</protein>
<name>A0A6C0E017_9ZZZZ</name>
<dbReference type="AlphaFoldDB" id="A0A6C0E017"/>
<evidence type="ECO:0000313" key="1">
    <source>
        <dbReference type="EMBL" id="QHT20775.1"/>
    </source>
</evidence>
<sequence length="109" mass="12260">MPEDSINALIGTFSRVDESTLTDFSMNQCICIDTSTNRIGINTLNPEYAIDISNVSNISTPQYIRTPRLIISDISKLPLTYVNETIIEGYTLAKGEVYVDASNYLRLRY</sequence>
<proteinExistence type="predicted"/>